<keyword evidence="4" id="KW-1185">Reference proteome</keyword>
<protein>
    <submittedName>
        <fullName evidence="3">Uncharacterized protein</fullName>
    </submittedName>
</protein>
<dbReference type="Gene3D" id="2.170.15.10">
    <property type="entry name" value="Proaerolysin, chain A, domain 3"/>
    <property type="match status" value="1"/>
</dbReference>
<evidence type="ECO:0000256" key="1">
    <source>
        <dbReference type="SAM" id="MobiDB-lite"/>
    </source>
</evidence>
<evidence type="ECO:0000256" key="2">
    <source>
        <dbReference type="SAM" id="SignalP"/>
    </source>
</evidence>
<dbReference type="AlphaFoldDB" id="A0AAW0DZG0"/>
<evidence type="ECO:0000313" key="4">
    <source>
        <dbReference type="Proteomes" id="UP001383192"/>
    </source>
</evidence>
<proteinExistence type="predicted"/>
<feature type="compositionally biased region" description="Basic and acidic residues" evidence="1">
    <location>
        <begin position="42"/>
        <end position="64"/>
    </location>
</feature>
<feature type="region of interest" description="Disordered" evidence="1">
    <location>
        <begin position="19"/>
        <end position="64"/>
    </location>
</feature>
<feature type="signal peptide" evidence="2">
    <location>
        <begin position="1"/>
        <end position="18"/>
    </location>
</feature>
<organism evidence="3 4">
    <name type="scientific">Paramarasmius palmivorus</name>
    <dbReference type="NCBI Taxonomy" id="297713"/>
    <lineage>
        <taxon>Eukaryota</taxon>
        <taxon>Fungi</taxon>
        <taxon>Dikarya</taxon>
        <taxon>Basidiomycota</taxon>
        <taxon>Agaricomycotina</taxon>
        <taxon>Agaricomycetes</taxon>
        <taxon>Agaricomycetidae</taxon>
        <taxon>Agaricales</taxon>
        <taxon>Marasmiineae</taxon>
        <taxon>Marasmiaceae</taxon>
        <taxon>Paramarasmius</taxon>
    </lineage>
</organism>
<feature type="chain" id="PRO_5043956714" evidence="2">
    <location>
        <begin position="19"/>
        <end position="211"/>
    </location>
</feature>
<reference evidence="3 4" key="1">
    <citation type="submission" date="2024-01" db="EMBL/GenBank/DDBJ databases">
        <title>A draft genome for a cacao thread blight-causing isolate of Paramarasmius palmivorus.</title>
        <authorList>
            <person name="Baruah I.K."/>
            <person name="Bukari Y."/>
            <person name="Amoako-Attah I."/>
            <person name="Meinhardt L.W."/>
            <person name="Bailey B.A."/>
            <person name="Cohen S.P."/>
        </authorList>
    </citation>
    <scope>NUCLEOTIDE SEQUENCE [LARGE SCALE GENOMIC DNA]</scope>
    <source>
        <strain evidence="3 4">GH-12</strain>
    </source>
</reference>
<accession>A0AAW0DZG0</accession>
<sequence length="211" mass="23397">MRLSPTLTLLAIIAATYAAPQHPSQPSKRKNVDRPDPANLDHCPHEKIGDADRCTYEKQSQGKDQRLDIKVGDPVHNCKGSPDPVKHTDEIKYTVSQTWKYGISEGFSADGGEELPVGVSFENSDGWSNTETKSFSQKIGIDVPPGKKGQRIAKVLHHVYEGRVRLNYGDPSGDPGKDDYHYIWYKNGVGSIQPTDDVSYDQKLVDCSEDL</sequence>
<dbReference type="EMBL" id="JAYKXP010000006">
    <property type="protein sequence ID" value="KAK7056948.1"/>
    <property type="molecule type" value="Genomic_DNA"/>
</dbReference>
<evidence type="ECO:0000313" key="3">
    <source>
        <dbReference type="EMBL" id="KAK7056948.1"/>
    </source>
</evidence>
<keyword evidence="2" id="KW-0732">Signal</keyword>
<dbReference type="Proteomes" id="UP001383192">
    <property type="component" value="Unassembled WGS sequence"/>
</dbReference>
<comment type="caution">
    <text evidence="3">The sequence shown here is derived from an EMBL/GenBank/DDBJ whole genome shotgun (WGS) entry which is preliminary data.</text>
</comment>
<gene>
    <name evidence="3" type="ORF">VNI00_002666</name>
</gene>
<name>A0AAW0DZG0_9AGAR</name>